<evidence type="ECO:0000256" key="7">
    <source>
        <dbReference type="ARBA" id="ARBA00023159"/>
    </source>
</evidence>
<accession>A0A151HYD7</accession>
<evidence type="ECO:0000256" key="8">
    <source>
        <dbReference type="ARBA" id="ARBA00023163"/>
    </source>
</evidence>
<dbReference type="GO" id="GO:0090575">
    <property type="term" value="C:RNA polymerase II transcription regulator complex"/>
    <property type="evidence" value="ECO:0007669"/>
    <property type="project" value="TreeGrafter"/>
</dbReference>
<evidence type="ECO:0000256" key="12">
    <source>
        <dbReference type="SAM" id="MobiDB-lite"/>
    </source>
</evidence>
<evidence type="ECO:0000313" key="15">
    <source>
        <dbReference type="Proteomes" id="UP000078540"/>
    </source>
</evidence>
<feature type="region of interest" description="Disordered" evidence="12">
    <location>
        <begin position="172"/>
        <end position="207"/>
    </location>
</feature>
<reference evidence="14 15" key="1">
    <citation type="submission" date="2015-09" db="EMBL/GenBank/DDBJ databases">
        <title>Atta colombica WGS genome.</title>
        <authorList>
            <person name="Nygaard S."/>
            <person name="Hu H."/>
            <person name="Boomsma J."/>
            <person name="Zhang G."/>
        </authorList>
    </citation>
    <scope>NUCLEOTIDE SEQUENCE [LARGE SCALE GENOMIC DNA]</scope>
    <source>
        <strain evidence="14">Treedump-2</strain>
        <tissue evidence="14">Whole body</tissue>
    </source>
</reference>
<sequence length="207" mass="23725">MRALQMLTTEKPWQFGDPGILVFSNAAYAHKHYRSLLERLLKRCYILICTEICTVPLKMSDDDRDIDIESDAEKRAHHNALERKRRDHIKDSFSSLRDCVPSLQGEKVASRAQILKKAAEYIQYMRRKNTSHQQDIDDLKRQNNLLESQIRSLEKASLTGYTETCEVTKSESVGISGYNDTESESSDSESGQAIRQPKKLKVASLHH</sequence>
<evidence type="ECO:0000256" key="10">
    <source>
        <dbReference type="ARBA" id="ARBA00029944"/>
    </source>
</evidence>
<dbReference type="PROSITE" id="PS50888">
    <property type="entry name" value="BHLH"/>
    <property type="match status" value="1"/>
</dbReference>
<evidence type="ECO:0000256" key="3">
    <source>
        <dbReference type="ARBA" id="ARBA00022491"/>
    </source>
</evidence>
<evidence type="ECO:0000259" key="13">
    <source>
        <dbReference type="PROSITE" id="PS50888"/>
    </source>
</evidence>
<evidence type="ECO:0000256" key="11">
    <source>
        <dbReference type="SAM" id="Coils"/>
    </source>
</evidence>
<feature type="domain" description="BHLH" evidence="13">
    <location>
        <begin position="73"/>
        <end position="125"/>
    </location>
</feature>
<keyword evidence="9" id="KW-0539">Nucleus</keyword>
<dbReference type="CDD" id="cd11406">
    <property type="entry name" value="bHLHzip_Max"/>
    <property type="match status" value="1"/>
</dbReference>
<dbReference type="Gene3D" id="4.10.280.10">
    <property type="entry name" value="Helix-loop-helix DNA-binding domain"/>
    <property type="match status" value="1"/>
</dbReference>
<dbReference type="SMART" id="SM00353">
    <property type="entry name" value="HLH"/>
    <property type="match status" value="1"/>
</dbReference>
<dbReference type="GO" id="GO:0046983">
    <property type="term" value="F:protein dimerization activity"/>
    <property type="evidence" value="ECO:0007669"/>
    <property type="project" value="InterPro"/>
</dbReference>
<dbReference type="Proteomes" id="UP000078540">
    <property type="component" value="Unassembled WGS sequence"/>
</dbReference>
<gene>
    <name evidence="14" type="ORF">ALC53_12866</name>
</gene>
<dbReference type="GO" id="GO:0003677">
    <property type="term" value="F:DNA binding"/>
    <property type="evidence" value="ECO:0007669"/>
    <property type="project" value="UniProtKB-KW"/>
</dbReference>
<dbReference type="Pfam" id="PF00010">
    <property type="entry name" value="HLH"/>
    <property type="match status" value="1"/>
</dbReference>
<keyword evidence="4" id="KW-0597">Phosphoprotein</keyword>
<dbReference type="STRING" id="520822.A0A151HYD7"/>
<dbReference type="InterPro" id="IPR036638">
    <property type="entry name" value="HLH_DNA-bd_sf"/>
</dbReference>
<feature type="compositionally biased region" description="Basic residues" evidence="12">
    <location>
        <begin position="196"/>
        <end position="207"/>
    </location>
</feature>
<evidence type="ECO:0000256" key="9">
    <source>
        <dbReference type="ARBA" id="ARBA00023242"/>
    </source>
</evidence>
<keyword evidence="8" id="KW-0804">Transcription</keyword>
<evidence type="ECO:0000313" key="14">
    <source>
        <dbReference type="EMBL" id="KYM76707.1"/>
    </source>
</evidence>
<keyword evidence="6" id="KW-0238">DNA-binding</keyword>
<proteinExistence type="inferred from homology"/>
<dbReference type="InterPro" id="IPR002418">
    <property type="entry name" value="Tscrpt_reg_Myc"/>
</dbReference>
<protein>
    <recommendedName>
        <fullName evidence="2">Protein max</fullName>
    </recommendedName>
    <alternativeName>
        <fullName evidence="10">Myc-associated factor X</fullName>
    </alternativeName>
</protein>
<evidence type="ECO:0000256" key="5">
    <source>
        <dbReference type="ARBA" id="ARBA00023015"/>
    </source>
</evidence>
<keyword evidence="3" id="KW-0678">Repressor</keyword>
<dbReference type="PRINTS" id="PR00044">
    <property type="entry name" value="LEUZIPPRMYC"/>
</dbReference>
<dbReference type="EMBL" id="KQ976720">
    <property type="protein sequence ID" value="KYM76707.1"/>
    <property type="molecule type" value="Genomic_DNA"/>
</dbReference>
<evidence type="ECO:0000256" key="1">
    <source>
        <dbReference type="ARBA" id="ARBA00007628"/>
    </source>
</evidence>
<dbReference type="SUPFAM" id="SSF47459">
    <property type="entry name" value="HLH, helix-loop-helix DNA-binding domain"/>
    <property type="match status" value="1"/>
</dbReference>
<keyword evidence="5" id="KW-0805">Transcription regulation</keyword>
<feature type="coiled-coil region" evidence="11">
    <location>
        <begin position="122"/>
        <end position="156"/>
    </location>
</feature>
<evidence type="ECO:0000256" key="2">
    <source>
        <dbReference type="ARBA" id="ARBA00017633"/>
    </source>
</evidence>
<evidence type="ECO:0000256" key="6">
    <source>
        <dbReference type="ARBA" id="ARBA00023125"/>
    </source>
</evidence>
<dbReference type="GO" id="GO:0003700">
    <property type="term" value="F:DNA-binding transcription factor activity"/>
    <property type="evidence" value="ECO:0007669"/>
    <property type="project" value="InterPro"/>
</dbReference>
<dbReference type="AlphaFoldDB" id="A0A151HYD7"/>
<dbReference type="FunFam" id="4.10.280.10:FF:000023">
    <property type="entry name" value="MAX isoform 13"/>
    <property type="match status" value="1"/>
</dbReference>
<comment type="similarity">
    <text evidence="1">Belongs to the MAX family.</text>
</comment>
<evidence type="ECO:0000256" key="4">
    <source>
        <dbReference type="ARBA" id="ARBA00022553"/>
    </source>
</evidence>
<keyword evidence="7" id="KW-0010">Activator</keyword>
<dbReference type="InterPro" id="IPR011598">
    <property type="entry name" value="bHLH_dom"/>
</dbReference>
<keyword evidence="11" id="KW-0175">Coiled coil</keyword>
<dbReference type="GO" id="GO:0045944">
    <property type="term" value="P:positive regulation of transcription by RNA polymerase II"/>
    <property type="evidence" value="ECO:0007669"/>
    <property type="project" value="TreeGrafter"/>
</dbReference>
<organism evidence="14 15">
    <name type="scientific">Atta colombica</name>
    <dbReference type="NCBI Taxonomy" id="520822"/>
    <lineage>
        <taxon>Eukaryota</taxon>
        <taxon>Metazoa</taxon>
        <taxon>Ecdysozoa</taxon>
        <taxon>Arthropoda</taxon>
        <taxon>Hexapoda</taxon>
        <taxon>Insecta</taxon>
        <taxon>Pterygota</taxon>
        <taxon>Neoptera</taxon>
        <taxon>Endopterygota</taxon>
        <taxon>Hymenoptera</taxon>
        <taxon>Apocrita</taxon>
        <taxon>Aculeata</taxon>
        <taxon>Formicoidea</taxon>
        <taxon>Formicidae</taxon>
        <taxon>Myrmicinae</taxon>
        <taxon>Atta</taxon>
    </lineage>
</organism>
<dbReference type="PANTHER" id="PTHR10328:SF3">
    <property type="entry name" value="PROTEIN MAX"/>
    <property type="match status" value="1"/>
</dbReference>
<dbReference type="PANTHER" id="PTHR10328">
    <property type="entry name" value="PROTEIN MAX MYC-ASSOCIATED FACTOR X"/>
    <property type="match status" value="1"/>
</dbReference>
<name>A0A151HYD7_9HYME</name>
<keyword evidence="15" id="KW-1185">Reference proteome</keyword>